<keyword evidence="2" id="KW-0472">Membrane</keyword>
<feature type="compositionally biased region" description="Basic and acidic residues" evidence="1">
    <location>
        <begin position="383"/>
        <end position="392"/>
    </location>
</feature>
<gene>
    <name evidence="4" type="ORF">BP01DRAFT_357949</name>
</gene>
<feature type="compositionally biased region" description="Basic and acidic residues" evidence="1">
    <location>
        <begin position="411"/>
        <end position="421"/>
    </location>
</feature>
<dbReference type="GeneID" id="37076541"/>
<keyword evidence="5" id="KW-1185">Reference proteome</keyword>
<feature type="signal peptide" evidence="3">
    <location>
        <begin position="1"/>
        <end position="15"/>
    </location>
</feature>
<sequence length="534" mass="57193">MLLLHLLLLLHRVSAAAGSASLLPPKRDIRSQDTTSSLDEPLLAVQIGGIIAAYLFTVIFLLSLLLVVGRRLRRAVLSSNYSLQVQMLQPMKPPPSMDPSPVTPISIHLPSPGGGDGGIPATVDSLPVAARTNRTWSRNRSTSTFSKHSSSSHHHHHHQHQHQKSNPSSNISLATFDEGVVASDRRKAQEDLEMLYAAVLEHDEMKAGGGGTQTGLGISPTDTLNSSNPFKDPPAPAQLPTSPRTPSRLSRISSSLSLFAKGERDRSEGSAGASRGGGGGGGSGGGGGLRSPRLALPLRKKMSISSPITSPRGRGPVGEYEGQGEGMGDPYAHEPLTPRVYHPAPPPPVPPVVPSVVPLVQQQQQQQQQQQPYTYQPTEGTTEEMRTQRERALPTPRGIFTPPTTTTTPGTERDRERERRIPPPLSLTHPAATTTSAGGAGGRSLPLRDAYPLQSAPATKLTVLERPVKHPGGAGPRTGIPTPYSPYMPFTPVTPLTPSRMVTKRQRRREGRENGLHVLNEDDLVRGGGDLWGY</sequence>
<feature type="region of interest" description="Disordered" evidence="1">
    <location>
        <begin position="462"/>
        <end position="511"/>
    </location>
</feature>
<evidence type="ECO:0000256" key="2">
    <source>
        <dbReference type="SAM" id="Phobius"/>
    </source>
</evidence>
<evidence type="ECO:0000256" key="3">
    <source>
        <dbReference type="SAM" id="SignalP"/>
    </source>
</evidence>
<dbReference type="RefSeq" id="XP_025430311.1">
    <property type="nucleotide sequence ID" value="XM_025575313.1"/>
</dbReference>
<keyword evidence="3" id="KW-0732">Signal</keyword>
<feature type="compositionally biased region" description="Basic residues" evidence="1">
    <location>
        <begin position="150"/>
        <end position="163"/>
    </location>
</feature>
<feature type="region of interest" description="Disordered" evidence="1">
    <location>
        <begin position="91"/>
        <end position="171"/>
    </location>
</feature>
<feature type="compositionally biased region" description="Pro residues" evidence="1">
    <location>
        <begin position="343"/>
        <end position="353"/>
    </location>
</feature>
<name>A0A318ZAL3_9EURO</name>
<evidence type="ECO:0000313" key="5">
    <source>
        <dbReference type="Proteomes" id="UP000248349"/>
    </source>
</evidence>
<feature type="transmembrane region" description="Helical" evidence="2">
    <location>
        <begin position="43"/>
        <end position="68"/>
    </location>
</feature>
<feature type="chain" id="PRO_5016345030" evidence="3">
    <location>
        <begin position="16"/>
        <end position="534"/>
    </location>
</feature>
<dbReference type="AlphaFoldDB" id="A0A318ZAL3"/>
<feature type="compositionally biased region" description="Pro residues" evidence="1">
    <location>
        <begin position="91"/>
        <end position="102"/>
    </location>
</feature>
<feature type="compositionally biased region" description="Low complexity" evidence="1">
    <location>
        <begin position="131"/>
        <end position="149"/>
    </location>
</feature>
<dbReference type="OrthoDB" id="4524805at2759"/>
<evidence type="ECO:0000313" key="4">
    <source>
        <dbReference type="EMBL" id="PYH44329.1"/>
    </source>
</evidence>
<proteinExistence type="predicted"/>
<organism evidence="4 5">
    <name type="scientific">Aspergillus saccharolyticus JOP 1030-1</name>
    <dbReference type="NCBI Taxonomy" id="1450539"/>
    <lineage>
        <taxon>Eukaryota</taxon>
        <taxon>Fungi</taxon>
        <taxon>Dikarya</taxon>
        <taxon>Ascomycota</taxon>
        <taxon>Pezizomycotina</taxon>
        <taxon>Eurotiomycetes</taxon>
        <taxon>Eurotiomycetidae</taxon>
        <taxon>Eurotiales</taxon>
        <taxon>Aspergillaceae</taxon>
        <taxon>Aspergillus</taxon>
        <taxon>Aspergillus subgen. Circumdati</taxon>
    </lineage>
</organism>
<accession>A0A318ZAL3</accession>
<reference evidence="4 5" key="1">
    <citation type="submission" date="2016-12" db="EMBL/GenBank/DDBJ databases">
        <title>The genomes of Aspergillus section Nigri reveals drivers in fungal speciation.</title>
        <authorList>
            <consortium name="DOE Joint Genome Institute"/>
            <person name="Vesth T.C."/>
            <person name="Nybo J."/>
            <person name="Theobald S."/>
            <person name="Brandl J."/>
            <person name="Frisvad J.C."/>
            <person name="Nielsen K.F."/>
            <person name="Lyhne E.K."/>
            <person name="Kogle M.E."/>
            <person name="Kuo A."/>
            <person name="Riley R."/>
            <person name="Clum A."/>
            <person name="Nolan M."/>
            <person name="Lipzen A."/>
            <person name="Salamov A."/>
            <person name="Henrissat B."/>
            <person name="Wiebenga A."/>
            <person name="De Vries R.P."/>
            <person name="Grigoriev I.V."/>
            <person name="Mortensen U.H."/>
            <person name="Andersen M.R."/>
            <person name="Baker S.E."/>
        </authorList>
    </citation>
    <scope>NUCLEOTIDE SEQUENCE [LARGE SCALE GENOMIC DNA]</scope>
    <source>
        <strain evidence="4 5">JOP 1030-1</strain>
    </source>
</reference>
<dbReference type="Proteomes" id="UP000248349">
    <property type="component" value="Unassembled WGS sequence"/>
</dbReference>
<keyword evidence="2" id="KW-0812">Transmembrane</keyword>
<dbReference type="EMBL" id="KZ821238">
    <property type="protein sequence ID" value="PYH44329.1"/>
    <property type="molecule type" value="Genomic_DNA"/>
</dbReference>
<feature type="compositionally biased region" description="Gly residues" evidence="1">
    <location>
        <begin position="274"/>
        <end position="289"/>
    </location>
</feature>
<feature type="region of interest" description="Disordered" evidence="1">
    <location>
        <begin position="206"/>
        <end position="448"/>
    </location>
</feature>
<feature type="compositionally biased region" description="Low complexity" evidence="1">
    <location>
        <begin position="239"/>
        <end position="258"/>
    </location>
</feature>
<protein>
    <submittedName>
        <fullName evidence="4">Uncharacterized protein</fullName>
    </submittedName>
</protein>
<feature type="compositionally biased region" description="Polar residues" evidence="1">
    <location>
        <begin position="220"/>
        <end position="229"/>
    </location>
</feature>
<keyword evidence="2" id="KW-1133">Transmembrane helix</keyword>
<feature type="compositionally biased region" description="Low complexity" evidence="1">
    <location>
        <begin position="354"/>
        <end position="377"/>
    </location>
</feature>
<evidence type="ECO:0000256" key="1">
    <source>
        <dbReference type="SAM" id="MobiDB-lite"/>
    </source>
</evidence>
<feature type="compositionally biased region" description="Low complexity" evidence="1">
    <location>
        <begin position="394"/>
        <end position="410"/>
    </location>
</feature>